<evidence type="ECO:0000313" key="2">
    <source>
        <dbReference type="Proteomes" id="UP000886998"/>
    </source>
</evidence>
<dbReference type="EMBL" id="BMAV01013327">
    <property type="protein sequence ID" value="GFY60876.1"/>
    <property type="molecule type" value="Genomic_DNA"/>
</dbReference>
<proteinExistence type="predicted"/>
<name>A0A8X6XWY2_9ARAC</name>
<reference evidence="1" key="1">
    <citation type="submission" date="2020-08" db="EMBL/GenBank/DDBJ databases">
        <title>Multicomponent nature underlies the extraordinary mechanical properties of spider dragline silk.</title>
        <authorList>
            <person name="Kono N."/>
            <person name="Nakamura H."/>
            <person name="Mori M."/>
            <person name="Yoshida Y."/>
            <person name="Ohtoshi R."/>
            <person name="Malay A.D."/>
            <person name="Moran D.A.P."/>
            <person name="Tomita M."/>
            <person name="Numata K."/>
            <person name="Arakawa K."/>
        </authorList>
    </citation>
    <scope>NUCLEOTIDE SEQUENCE</scope>
</reference>
<evidence type="ECO:0000313" key="1">
    <source>
        <dbReference type="EMBL" id="GFY60876.1"/>
    </source>
</evidence>
<keyword evidence="2" id="KW-1185">Reference proteome</keyword>
<dbReference type="OrthoDB" id="6431040at2759"/>
<organism evidence="1 2">
    <name type="scientific">Trichonephila inaurata madagascariensis</name>
    <dbReference type="NCBI Taxonomy" id="2747483"/>
    <lineage>
        <taxon>Eukaryota</taxon>
        <taxon>Metazoa</taxon>
        <taxon>Ecdysozoa</taxon>
        <taxon>Arthropoda</taxon>
        <taxon>Chelicerata</taxon>
        <taxon>Arachnida</taxon>
        <taxon>Araneae</taxon>
        <taxon>Araneomorphae</taxon>
        <taxon>Entelegynae</taxon>
        <taxon>Araneoidea</taxon>
        <taxon>Nephilidae</taxon>
        <taxon>Trichonephila</taxon>
        <taxon>Trichonephila inaurata</taxon>
    </lineage>
</organism>
<protein>
    <submittedName>
        <fullName evidence="1">Uncharacterized protein</fullName>
    </submittedName>
</protein>
<sequence length="578" mass="64712">MTFFEHLLKANKELYLAKEGSEKIHHVDKTFSIEKDEELSKSFFPDDIKTYLAESILHLKLNKDAEVHHGIDEEALKKHKKSEVSFTEETVPYFLMDEEAKSYFKSIAEGKGVAESNFHLKAEGGKEAFEESLKLLKDTTHHGEHFAGATEEVGFKKMSENVKALDEHKGFHNEEILNHGKDHLYDEILKKEEIHEAFEDEHKAFKDKEEHEAADGYFYSEEKLHGADKALRESKALEAGGAFHVADEHAYGKAYAADHAAKDFIAKSAEGEKFKKGEEIAKSEKDLSIEEILKEDGYYITGGTHAYEAARDKAHVDAKIPVVEEEHKGVEAGIIHGEDEMKIHKAIGAGTEFAKGKEAILHGIKGKDEILKEETVHGVQFGLEEGHIKHGIKADESHLIHDAHGVSKGHHVEEGGKIDGAHAKEGSHGKALAIKQKLLSFLGKILHLPKCHLVTMPPSELLKIVDCISRSKNPLLCEKFAMCEKKMPLQVILALEKCQKETIPGAAKRCSVYEPLYPSRDIPLKLLPEEKKQMIDFEECAREVKFESCGRFFPLGINLIIFISTGPSADVIRDLLNT</sequence>
<dbReference type="Proteomes" id="UP000886998">
    <property type="component" value="Unassembled WGS sequence"/>
</dbReference>
<dbReference type="AlphaFoldDB" id="A0A8X6XWY2"/>
<comment type="caution">
    <text evidence="1">The sequence shown here is derived from an EMBL/GenBank/DDBJ whole genome shotgun (WGS) entry which is preliminary data.</text>
</comment>
<gene>
    <name evidence="1" type="primary">NCL1_41634</name>
    <name evidence="1" type="ORF">TNIN_418241</name>
</gene>
<accession>A0A8X6XWY2</accession>